<keyword evidence="7" id="KW-0333">Golgi apparatus</keyword>
<name>A0AAD2CLL5_9STRA</name>
<keyword evidence="12" id="KW-1185">Reference proteome</keyword>
<evidence type="ECO:0000313" key="12">
    <source>
        <dbReference type="Proteomes" id="UP001295423"/>
    </source>
</evidence>
<feature type="compositionally biased region" description="Polar residues" evidence="9">
    <location>
        <begin position="120"/>
        <end position="133"/>
    </location>
</feature>
<evidence type="ECO:0008006" key="13">
    <source>
        <dbReference type="Google" id="ProtNLM"/>
    </source>
</evidence>
<feature type="compositionally biased region" description="Low complexity" evidence="9">
    <location>
        <begin position="385"/>
        <end position="401"/>
    </location>
</feature>
<dbReference type="InterPro" id="IPR026071">
    <property type="entry name" value="Glyco_Hydrolase_99"/>
</dbReference>
<keyword evidence="5" id="KW-0735">Signal-anchor</keyword>
<evidence type="ECO:0000256" key="5">
    <source>
        <dbReference type="ARBA" id="ARBA00022968"/>
    </source>
</evidence>
<dbReference type="Gene3D" id="3.20.20.80">
    <property type="entry name" value="Glycosidases"/>
    <property type="match status" value="1"/>
</dbReference>
<keyword evidence="3 10" id="KW-0812">Transmembrane</keyword>
<comment type="subcellular location">
    <subcellularLocation>
        <location evidence="1">Golgi apparatus membrane</location>
        <topology evidence="1">Single-pass type II membrane protein</topology>
    </subcellularLocation>
</comment>
<dbReference type="PANTHER" id="PTHR13572:SF4">
    <property type="entry name" value="RE57134P"/>
    <property type="match status" value="1"/>
</dbReference>
<dbReference type="SUPFAM" id="SSF51110">
    <property type="entry name" value="alpha-D-mannose-specific plant lectins"/>
    <property type="match status" value="1"/>
</dbReference>
<evidence type="ECO:0000256" key="1">
    <source>
        <dbReference type="ARBA" id="ARBA00004323"/>
    </source>
</evidence>
<feature type="region of interest" description="Disordered" evidence="9">
    <location>
        <begin position="120"/>
        <end position="191"/>
    </location>
</feature>
<evidence type="ECO:0000256" key="3">
    <source>
        <dbReference type="ARBA" id="ARBA00022692"/>
    </source>
</evidence>
<feature type="transmembrane region" description="Helical" evidence="10">
    <location>
        <begin position="84"/>
        <end position="106"/>
    </location>
</feature>
<dbReference type="Proteomes" id="UP001295423">
    <property type="component" value="Unassembled WGS sequence"/>
</dbReference>
<reference evidence="11" key="1">
    <citation type="submission" date="2023-08" db="EMBL/GenBank/DDBJ databases">
        <authorList>
            <person name="Audoor S."/>
            <person name="Bilcke G."/>
        </authorList>
    </citation>
    <scope>NUCLEOTIDE SEQUENCE</scope>
</reference>
<dbReference type="AlphaFoldDB" id="A0AAD2CLL5"/>
<dbReference type="InterPro" id="IPR036426">
    <property type="entry name" value="Bulb-type_lectin_dom_sf"/>
</dbReference>
<comment type="similarity">
    <text evidence="2">Belongs to the glycosyl hydrolase 99 family.</text>
</comment>
<evidence type="ECO:0000256" key="9">
    <source>
        <dbReference type="SAM" id="MobiDB-lite"/>
    </source>
</evidence>
<feature type="region of interest" description="Disordered" evidence="9">
    <location>
        <begin position="1"/>
        <end position="63"/>
    </location>
</feature>
<feature type="region of interest" description="Disordered" evidence="9">
    <location>
        <begin position="227"/>
        <end position="262"/>
    </location>
</feature>
<comment type="caution">
    <text evidence="11">The sequence shown here is derived from an EMBL/GenBank/DDBJ whole genome shotgun (WGS) entry which is preliminary data.</text>
</comment>
<evidence type="ECO:0000256" key="7">
    <source>
        <dbReference type="ARBA" id="ARBA00023034"/>
    </source>
</evidence>
<evidence type="ECO:0000256" key="10">
    <source>
        <dbReference type="SAM" id="Phobius"/>
    </source>
</evidence>
<dbReference type="GO" id="GO:0004559">
    <property type="term" value="F:alpha-mannosidase activity"/>
    <property type="evidence" value="ECO:0007669"/>
    <property type="project" value="TreeGrafter"/>
</dbReference>
<feature type="compositionally biased region" description="Polar residues" evidence="9">
    <location>
        <begin position="302"/>
        <end position="324"/>
    </location>
</feature>
<dbReference type="Pfam" id="PF16317">
    <property type="entry name" value="Glyco_hydro_99"/>
    <property type="match status" value="1"/>
</dbReference>
<accession>A0AAD2CLL5</accession>
<feature type="compositionally biased region" description="Polar residues" evidence="9">
    <location>
        <begin position="281"/>
        <end position="293"/>
    </location>
</feature>
<organism evidence="11 12">
    <name type="scientific">Cylindrotheca closterium</name>
    <dbReference type="NCBI Taxonomy" id="2856"/>
    <lineage>
        <taxon>Eukaryota</taxon>
        <taxon>Sar</taxon>
        <taxon>Stramenopiles</taxon>
        <taxon>Ochrophyta</taxon>
        <taxon>Bacillariophyta</taxon>
        <taxon>Bacillariophyceae</taxon>
        <taxon>Bacillariophycidae</taxon>
        <taxon>Bacillariales</taxon>
        <taxon>Bacillariaceae</taxon>
        <taxon>Cylindrotheca</taxon>
    </lineage>
</organism>
<proteinExistence type="inferred from homology"/>
<keyword evidence="8 10" id="KW-0472">Membrane</keyword>
<evidence type="ECO:0000313" key="11">
    <source>
        <dbReference type="EMBL" id="CAJ1936295.1"/>
    </source>
</evidence>
<keyword evidence="6 10" id="KW-1133">Transmembrane helix</keyword>
<evidence type="ECO:0000256" key="8">
    <source>
        <dbReference type="ARBA" id="ARBA00023136"/>
    </source>
</evidence>
<dbReference type="EMBL" id="CAKOGP040000557">
    <property type="protein sequence ID" value="CAJ1936295.1"/>
    <property type="molecule type" value="Genomic_DNA"/>
</dbReference>
<sequence>MNAQRTTMAGWTDSRADTLSTADESQPLEITVEEHLQSQRSARLSVEQQTPQPQPEPTQQKKNVQFVAAAGKSRPRNSKKNGRCIMIVLAVMVVICGALAVGFHFYNQSVLNDEQETSASAISTNDNAETTAENDTRTDADAPSMVSVSVGPQAPTASPTIATTAATPTITPTASPSTTTTSATDTPTASPTLTTIVVDAPLSTNTPSAAPTQAASLPNFDSTVDTPLNSSTMPAVTTTPSLRPSLRPNGSSITVPSIAPSSVPTAVATNIATNRLATLNPTVSPTTLSSTNGERLVASPTDAPTLQSSELPTSLPTASLNPTDEPTVEASLRPTGTPSLRASSTPTNIPTVASTTSSPSDRPTREDSSVPTTSPTDRPTREDSSAPTTSPSTSSPTDTPTTLPPTDSPTSQPTPAITASPTSNEFARVVIEPDRRLNQGEYVFSPNGRYRVGLTDIGDFQLVDTSTDKLIWNANITGGYRCFMQGDGNCIIRDQNGKGLWSTKTSKNYDSQLVIDNGGMLGILYNSSYLWIHGVPRETFDDSTIGVPSSNDIQFPIRGAFYYPWYPETWTAGGEMAIFEPSEPLGYYNSADPAVVEAHLDDFEYGNIELGILSWWGQSKNNDRARISLIQNMTQARGSNLKWSVYYEEMHKIKTLEQVSSDLAYLKKWYTWHDTWAKVDGKPVIFVYHNRGCHNSERWMEAANGEWHVVLKLFGGYKDCPTQPSSWHNYGPAKEVLAYDDVSFSISPGFWHAAEAEPRLARVNQTRWCTMVQDMVDSQAPWQLITTFNEAGEGTMIEPSDSWASNSGYGYYLDCLHDIY</sequence>
<feature type="compositionally biased region" description="Polar residues" evidence="9">
    <location>
        <begin position="334"/>
        <end position="353"/>
    </location>
</feature>
<dbReference type="Gene3D" id="2.90.10.10">
    <property type="entry name" value="Bulb-type lectin domain"/>
    <property type="match status" value="1"/>
</dbReference>
<keyword evidence="4" id="KW-0378">Hydrolase</keyword>
<feature type="region of interest" description="Disordered" evidence="9">
    <location>
        <begin position="281"/>
        <end position="425"/>
    </location>
</feature>
<protein>
    <recommendedName>
        <fullName evidence="13">Bulb-type lectin domain-containing protein</fullName>
    </recommendedName>
</protein>
<gene>
    <name evidence="11" type="ORF">CYCCA115_LOCUS5120</name>
</gene>
<feature type="compositionally biased region" description="Low complexity" evidence="9">
    <location>
        <begin position="154"/>
        <end position="191"/>
    </location>
</feature>
<dbReference type="GO" id="GO:0000139">
    <property type="term" value="C:Golgi membrane"/>
    <property type="evidence" value="ECO:0007669"/>
    <property type="project" value="UniProtKB-SubCell"/>
</dbReference>
<evidence type="ECO:0000256" key="2">
    <source>
        <dbReference type="ARBA" id="ARBA00009559"/>
    </source>
</evidence>
<evidence type="ECO:0000256" key="6">
    <source>
        <dbReference type="ARBA" id="ARBA00022989"/>
    </source>
</evidence>
<evidence type="ECO:0000256" key="4">
    <source>
        <dbReference type="ARBA" id="ARBA00022801"/>
    </source>
</evidence>
<dbReference type="PANTHER" id="PTHR13572">
    <property type="entry name" value="ENDO-ALPHA-1,2-MANNOSIDASE"/>
    <property type="match status" value="1"/>
</dbReference>